<dbReference type="EMBL" id="JAEFCI010003058">
    <property type="protein sequence ID" value="KAG5461841.1"/>
    <property type="molecule type" value="Genomic_DNA"/>
</dbReference>
<dbReference type="Proteomes" id="UP000673691">
    <property type="component" value="Unassembled WGS sequence"/>
</dbReference>
<evidence type="ECO:0000256" key="1">
    <source>
        <dbReference type="SAM" id="MobiDB-lite"/>
    </source>
</evidence>
<feature type="non-terminal residue" evidence="2">
    <location>
        <position position="1"/>
    </location>
</feature>
<evidence type="ECO:0000313" key="3">
    <source>
        <dbReference type="Proteomes" id="UP000673691"/>
    </source>
</evidence>
<organism evidence="2 3">
    <name type="scientific">Olpidium bornovanus</name>
    <dbReference type="NCBI Taxonomy" id="278681"/>
    <lineage>
        <taxon>Eukaryota</taxon>
        <taxon>Fungi</taxon>
        <taxon>Fungi incertae sedis</taxon>
        <taxon>Olpidiomycota</taxon>
        <taxon>Olpidiomycotina</taxon>
        <taxon>Olpidiomycetes</taxon>
        <taxon>Olpidiales</taxon>
        <taxon>Olpidiaceae</taxon>
        <taxon>Olpidium</taxon>
    </lineage>
</organism>
<name>A0A8H8DKN0_9FUNG</name>
<dbReference type="AlphaFoldDB" id="A0A8H8DKN0"/>
<sequence>RDFPETAALGGRGGQEVSRVKHKRTTPAPPRTEGDAGPARSQITKYGAQNVPGVPTWDSSGRGSLRKVPREAPARPLNLPGLP</sequence>
<keyword evidence="3" id="KW-1185">Reference proteome</keyword>
<protein>
    <submittedName>
        <fullName evidence="2">Uncharacterized protein</fullName>
    </submittedName>
</protein>
<accession>A0A8H8DKN0</accession>
<gene>
    <name evidence="2" type="ORF">BJ554DRAFT_5906</name>
</gene>
<comment type="caution">
    <text evidence="2">The sequence shown here is derived from an EMBL/GenBank/DDBJ whole genome shotgun (WGS) entry which is preliminary data.</text>
</comment>
<evidence type="ECO:0000313" key="2">
    <source>
        <dbReference type="EMBL" id="KAG5461841.1"/>
    </source>
</evidence>
<proteinExistence type="predicted"/>
<reference evidence="2 3" key="1">
    <citation type="journal article" name="Sci. Rep.">
        <title>Genome-scale phylogenetic analyses confirm Olpidium as the closest living zoosporic fungus to the non-flagellated, terrestrial fungi.</title>
        <authorList>
            <person name="Chang Y."/>
            <person name="Rochon D."/>
            <person name="Sekimoto S."/>
            <person name="Wang Y."/>
            <person name="Chovatia M."/>
            <person name="Sandor L."/>
            <person name="Salamov A."/>
            <person name="Grigoriev I.V."/>
            <person name="Stajich J.E."/>
            <person name="Spatafora J.W."/>
        </authorList>
    </citation>
    <scope>NUCLEOTIDE SEQUENCE [LARGE SCALE GENOMIC DNA]</scope>
    <source>
        <strain evidence="2">S191</strain>
    </source>
</reference>
<feature type="region of interest" description="Disordered" evidence="1">
    <location>
        <begin position="1"/>
        <end position="83"/>
    </location>
</feature>